<feature type="transmembrane region" description="Helical" evidence="9">
    <location>
        <begin position="1738"/>
        <end position="1756"/>
    </location>
</feature>
<feature type="compositionally biased region" description="Basic and acidic residues" evidence="8">
    <location>
        <begin position="1334"/>
        <end position="1378"/>
    </location>
</feature>
<evidence type="ECO:0000256" key="3">
    <source>
        <dbReference type="ARBA" id="ARBA00022692"/>
    </source>
</evidence>
<evidence type="ECO:0000256" key="2">
    <source>
        <dbReference type="ARBA" id="ARBA00022448"/>
    </source>
</evidence>
<feature type="transmembrane region" description="Helical" evidence="9">
    <location>
        <begin position="1791"/>
        <end position="1813"/>
    </location>
</feature>
<evidence type="ECO:0000256" key="7">
    <source>
        <dbReference type="ARBA" id="ARBA00023303"/>
    </source>
</evidence>
<evidence type="ECO:0000256" key="8">
    <source>
        <dbReference type="SAM" id="MobiDB-lite"/>
    </source>
</evidence>
<dbReference type="GO" id="GO:0022841">
    <property type="term" value="F:potassium ion leak channel activity"/>
    <property type="evidence" value="ECO:0007669"/>
    <property type="project" value="TreeGrafter"/>
</dbReference>
<sequence>MWICKIIFYYIMRTLTSAFGLAVINIVYLLAGAWIFYLIESPNEESTFTDLRNDRNTLVNDLYTIVNPNLPALPNKKLETDGISKALSVYETALATFYRKRTIVGTSSALNTSNSAKLWTQMGAVIYAYSVVTTIGWGNIVAVTEFGRMATIFYGFVGIPLVFTLSSEVGSFTAKVIRLFSYLVGRLVCSGQNVEDKSLNRAVNKTEDPTKDTAIRLEPSAALDSGYGHFPHDGDLPPRPRAGYAQSKYMNESPRKAGLRQGKDGRGDGDFTVNKNSSYLKSVASTMDFLLEVSRDPSIWRDKEDKESPSDKEMQQQGKKLSRNNFEHKDFASILERPRYRLSSMEDAVLLSEQFDQLPLEDFCRIMKFVGYDFEREIIQESVRENEDLSRDLFSDKMKKEGKRSKRRVRENKKERNKYMGRLVNEDKMKNLVESRDVDGKIKKQKSNKQWRGEYETQGSARERFDKHITQKDNTEGKPRARYSATSVECHMESEARVRTDLAIEKENLDDDMQSGKKTASCLQDNPFLLGGGESDCRKIGENETRGDQDNHLLASTRSVSVMLGGGDHLESLEKADTVVHTDNSTSSRQTPQIPVSGEITAKQFSDIHSSQQSWNVPGCISHDQSVTKYPIYSFHSSRQKAPPSLVSCNALKGSSPFNSDIEHARATSVEQTTAEPYVLVSDECNKLPGNITRQGSDPSRIIKEKLNENNYSSKLCITGEASTHCQSSYIAYNSPCAINIPERSIIQNEMQNNQKQKRPRTAYQEGTLAKLPTKKLDNLVRANEWQYTRSEHCNKSIACCKLSEGIHKYGRQFEFQLPVNYVKNYDANFMEERQTKSIEIDIFKDHTGEKTPNHSILRNDSVVENISRSSNTENHSVNRDQILESTASFQDRLACQEKSATSFPKENIQNFERAPSSSDSCTSIYSCTLVQNVKNDVSCMLENAPLKSDRLAIQRSSKVLCPIYITAMKACQAAPSSKNGARVMQPQSKSFTQPSLDRIADNTQFEKLKILPVHRQLTHTISPDLGEQVLCDSPDFHEQKLESTDKPKAYLTEMLKKPVHSPAIKATIDQFVSVSDAIEINASCTQSEKPDDSKASKHLSCLSRSQTLTKPMRSFGLGLSAEGIPHGVHHVDHTVDGFRNSALKTDHHLRKLTMCQRWVEQNYPFICEKELRRVEKQRNPSMKLFTNRSQPQGPDGSDVCGRDISHQKLVDSFCRVQTTGGLVGSKKDKRLDRTDRRTFTVQWVDRHDALFNPSQGFHTPNCKKRKHFSDQHHKGFVKKVVNKNKDSFDLFLNSVKDTSNMCHPTLSSTSNDHEKQDGMNNNTKLEGFLNPMYEKRQLDQNFNKTDDKKRGKKDRKLDSGGKKKSSSKDRKESTSGERRRRGNRDHGSKRDSRGSSKSYQKYGRDESKRYGDKRGSRGSVSGRKGSISERISGRSGSRGSRRGREGSRSRRGGNRPERRDSRPGRGGSRPESRDSRPGRGGSRPESRDSRPGRGGSRPESRDSRPGRGGSRPESRDSRPGRRGSRPERRDSRPGRGGSRPERRDSRPGRGGRGPESRDSRPGRRGRGPESKGSISGKEGTEGSKRRDRRGRESRKRGGGEVGKRPDSRSREKLKKGDSKGEKRKRSPRLDKEGGSRDRGHKSRKGSKVSREDESQERSTGDKKEVRIDSRGRRFKKPGILSLFGVSDKKRRRDRWAAYRPQDNRTLEEDLAMLKQTLGEAGTTYGAGEEEDIEVPLFFIYFGMCLFLVFGAIVNVELNDGIKNLYESIYFVYVLCSTSGFGDILPDPKGYLFQLLYGLTGVSMFNITVNATLQYMMATLDYLKLVVKKP</sequence>
<dbReference type="Gene3D" id="1.10.287.70">
    <property type="match status" value="2"/>
</dbReference>
<dbReference type="GO" id="GO:0005886">
    <property type="term" value="C:plasma membrane"/>
    <property type="evidence" value="ECO:0007669"/>
    <property type="project" value="TreeGrafter"/>
</dbReference>
<feature type="compositionally biased region" description="Basic residues" evidence="8">
    <location>
        <begin position="1586"/>
        <end position="1595"/>
    </location>
</feature>
<feature type="compositionally biased region" description="Basic residues" evidence="8">
    <location>
        <begin position="1639"/>
        <end position="1648"/>
    </location>
</feature>
<feature type="compositionally biased region" description="Basic and acidic residues" evidence="8">
    <location>
        <begin position="1443"/>
        <end position="1570"/>
    </location>
</feature>
<comment type="caution">
    <text evidence="11">The sequence shown here is derived from an EMBL/GenBank/DDBJ whole genome shotgun (WGS) entry which is preliminary data.</text>
</comment>
<feature type="domain" description="Potassium channel" evidence="10">
    <location>
        <begin position="1745"/>
        <end position="1817"/>
    </location>
</feature>
<feature type="domain" description="Potassium channel" evidence="10">
    <location>
        <begin position="107"/>
        <end position="173"/>
    </location>
</feature>
<feature type="compositionally biased region" description="Basic and acidic residues" evidence="8">
    <location>
        <begin position="1628"/>
        <end position="1638"/>
    </location>
</feature>
<comment type="subcellular location">
    <subcellularLocation>
        <location evidence="1">Membrane</location>
        <topology evidence="1">Multi-pass membrane protein</topology>
    </subcellularLocation>
</comment>
<dbReference type="GO" id="GO:0030322">
    <property type="term" value="P:stabilization of membrane potential"/>
    <property type="evidence" value="ECO:0007669"/>
    <property type="project" value="TreeGrafter"/>
</dbReference>
<evidence type="ECO:0000256" key="1">
    <source>
        <dbReference type="ARBA" id="ARBA00004141"/>
    </source>
</evidence>
<feature type="region of interest" description="Disordered" evidence="8">
    <location>
        <begin position="250"/>
        <end position="270"/>
    </location>
</feature>
<keyword evidence="6 9" id="KW-0472">Membrane</keyword>
<keyword evidence="7" id="KW-0407">Ion channel</keyword>
<accession>A0AAE1E9G8</accession>
<feature type="compositionally biased region" description="Low complexity" evidence="8">
    <location>
        <begin position="1418"/>
        <end position="1439"/>
    </location>
</feature>
<feature type="compositionally biased region" description="Basic and acidic residues" evidence="8">
    <location>
        <begin position="1649"/>
        <end position="1671"/>
    </location>
</feature>
<evidence type="ECO:0000313" key="11">
    <source>
        <dbReference type="EMBL" id="KAK3799186.1"/>
    </source>
</evidence>
<feature type="compositionally biased region" description="Basic and acidic residues" evidence="8">
    <location>
        <begin position="451"/>
        <end position="479"/>
    </location>
</feature>
<evidence type="ECO:0000313" key="12">
    <source>
        <dbReference type="Proteomes" id="UP001283361"/>
    </source>
</evidence>
<feature type="compositionally biased region" description="Basic and acidic residues" evidence="8">
    <location>
        <begin position="300"/>
        <end position="314"/>
    </location>
</feature>
<dbReference type="InterPro" id="IPR013099">
    <property type="entry name" value="K_chnl_dom"/>
</dbReference>
<dbReference type="SUPFAM" id="SSF81324">
    <property type="entry name" value="Voltage-gated potassium channels"/>
    <property type="match status" value="2"/>
</dbReference>
<dbReference type="InterPro" id="IPR003280">
    <property type="entry name" value="2pore_dom_K_chnl"/>
</dbReference>
<keyword evidence="12" id="KW-1185">Reference proteome</keyword>
<dbReference type="Proteomes" id="UP001283361">
    <property type="component" value="Unassembled WGS sequence"/>
</dbReference>
<feature type="region of interest" description="Disordered" evidence="8">
    <location>
        <begin position="300"/>
        <end position="325"/>
    </location>
</feature>
<feature type="compositionally biased region" description="Basic and acidic residues" evidence="8">
    <location>
        <begin position="1596"/>
        <end position="1621"/>
    </location>
</feature>
<keyword evidence="2" id="KW-0813">Transport</keyword>
<organism evidence="11 12">
    <name type="scientific">Elysia crispata</name>
    <name type="common">lettuce slug</name>
    <dbReference type="NCBI Taxonomy" id="231223"/>
    <lineage>
        <taxon>Eukaryota</taxon>
        <taxon>Metazoa</taxon>
        <taxon>Spiralia</taxon>
        <taxon>Lophotrochozoa</taxon>
        <taxon>Mollusca</taxon>
        <taxon>Gastropoda</taxon>
        <taxon>Heterobranchia</taxon>
        <taxon>Euthyneura</taxon>
        <taxon>Panpulmonata</taxon>
        <taxon>Sacoglossa</taxon>
        <taxon>Placobranchoidea</taxon>
        <taxon>Plakobranchidae</taxon>
        <taxon>Elysia</taxon>
    </lineage>
</organism>
<dbReference type="GO" id="GO:0015271">
    <property type="term" value="F:outward rectifier potassium channel activity"/>
    <property type="evidence" value="ECO:0007669"/>
    <property type="project" value="TreeGrafter"/>
</dbReference>
<dbReference type="PANTHER" id="PTHR11003:SF334">
    <property type="entry name" value="FI03418P"/>
    <property type="match status" value="1"/>
</dbReference>
<evidence type="ECO:0000256" key="6">
    <source>
        <dbReference type="ARBA" id="ARBA00023136"/>
    </source>
</evidence>
<feature type="compositionally biased region" description="Basic and acidic residues" evidence="8">
    <location>
        <begin position="1385"/>
        <end position="1395"/>
    </location>
</feature>
<gene>
    <name evidence="11" type="ORF">RRG08_054315</name>
</gene>
<protein>
    <recommendedName>
        <fullName evidence="10">Potassium channel domain-containing protein</fullName>
    </recommendedName>
</protein>
<evidence type="ECO:0000256" key="4">
    <source>
        <dbReference type="ARBA" id="ARBA00022989"/>
    </source>
</evidence>
<keyword evidence="4 9" id="KW-1133">Transmembrane helix</keyword>
<dbReference type="PANTHER" id="PTHR11003">
    <property type="entry name" value="POTASSIUM CHANNEL, SUBFAMILY K"/>
    <property type="match status" value="1"/>
</dbReference>
<feature type="region of interest" description="Disordered" evidence="8">
    <location>
        <begin position="1303"/>
        <end position="1671"/>
    </location>
</feature>
<feature type="transmembrane region" description="Helical" evidence="9">
    <location>
        <begin position="7"/>
        <end position="37"/>
    </location>
</feature>
<keyword evidence="3 9" id="KW-0812">Transmembrane</keyword>
<dbReference type="EMBL" id="JAWDGP010000590">
    <property type="protein sequence ID" value="KAK3799186.1"/>
    <property type="molecule type" value="Genomic_DNA"/>
</dbReference>
<evidence type="ECO:0000256" key="9">
    <source>
        <dbReference type="SAM" id="Phobius"/>
    </source>
</evidence>
<feature type="transmembrane region" description="Helical" evidence="9">
    <location>
        <begin position="1768"/>
        <end position="1785"/>
    </location>
</feature>
<evidence type="ECO:0000259" key="10">
    <source>
        <dbReference type="Pfam" id="PF07885"/>
    </source>
</evidence>
<proteinExistence type="predicted"/>
<keyword evidence="5" id="KW-0406">Ion transport</keyword>
<feature type="compositionally biased region" description="Basic and acidic residues" evidence="8">
    <location>
        <begin position="1403"/>
        <end position="1416"/>
    </location>
</feature>
<evidence type="ECO:0000256" key="5">
    <source>
        <dbReference type="ARBA" id="ARBA00023065"/>
    </source>
</evidence>
<reference evidence="11" key="1">
    <citation type="journal article" date="2023" name="G3 (Bethesda)">
        <title>A reference genome for the long-term kleptoplast-retaining sea slug Elysia crispata morphotype clarki.</title>
        <authorList>
            <person name="Eastman K.E."/>
            <person name="Pendleton A.L."/>
            <person name="Shaikh M.A."/>
            <person name="Suttiyut T."/>
            <person name="Ogas R."/>
            <person name="Tomko P."/>
            <person name="Gavelis G."/>
            <person name="Widhalm J.R."/>
            <person name="Wisecaver J.H."/>
        </authorList>
    </citation>
    <scope>NUCLEOTIDE SEQUENCE</scope>
    <source>
        <strain evidence="11">ECLA1</strain>
    </source>
</reference>
<name>A0AAE1E9G8_9GAST</name>
<dbReference type="Pfam" id="PF07885">
    <property type="entry name" value="Ion_trans_2"/>
    <property type="match status" value="2"/>
</dbReference>
<feature type="region of interest" description="Disordered" evidence="8">
    <location>
        <begin position="440"/>
        <end position="485"/>
    </location>
</feature>